<name>A0A2U1KB31_ARTAN</name>
<keyword evidence="4" id="KW-1185">Reference proteome</keyword>
<feature type="chain" id="PRO_5015694595" evidence="1">
    <location>
        <begin position="20"/>
        <end position="303"/>
    </location>
</feature>
<evidence type="ECO:0000256" key="1">
    <source>
        <dbReference type="SAM" id="SignalP"/>
    </source>
</evidence>
<accession>A0A2U1KB31</accession>
<dbReference type="Pfam" id="PF00646">
    <property type="entry name" value="F-box"/>
    <property type="match status" value="1"/>
</dbReference>
<dbReference type="InterPro" id="IPR001810">
    <property type="entry name" value="F-box_dom"/>
</dbReference>
<dbReference type="InterPro" id="IPR036047">
    <property type="entry name" value="F-box-like_dom_sf"/>
</dbReference>
<feature type="domain" description="F-box" evidence="2">
    <location>
        <begin position="34"/>
        <end position="71"/>
    </location>
</feature>
<gene>
    <name evidence="3" type="ORF">CTI12_AA622630</name>
</gene>
<dbReference type="PANTHER" id="PTHR31672">
    <property type="entry name" value="BNACNNG10540D PROTEIN"/>
    <property type="match status" value="1"/>
</dbReference>
<reference evidence="3 4" key="1">
    <citation type="journal article" date="2018" name="Mol. Plant">
        <title>The genome of Artemisia annua provides insight into the evolution of Asteraceae family and artemisinin biosynthesis.</title>
        <authorList>
            <person name="Shen Q."/>
            <person name="Zhang L."/>
            <person name="Liao Z."/>
            <person name="Wang S."/>
            <person name="Yan T."/>
            <person name="Shi P."/>
            <person name="Liu M."/>
            <person name="Fu X."/>
            <person name="Pan Q."/>
            <person name="Wang Y."/>
            <person name="Lv Z."/>
            <person name="Lu X."/>
            <person name="Zhang F."/>
            <person name="Jiang W."/>
            <person name="Ma Y."/>
            <person name="Chen M."/>
            <person name="Hao X."/>
            <person name="Li L."/>
            <person name="Tang Y."/>
            <person name="Lv G."/>
            <person name="Zhou Y."/>
            <person name="Sun X."/>
            <person name="Brodelius P.E."/>
            <person name="Rose J.K.C."/>
            <person name="Tang K."/>
        </authorList>
    </citation>
    <scope>NUCLEOTIDE SEQUENCE [LARGE SCALE GENOMIC DNA]</scope>
    <source>
        <strain evidence="4">cv. Huhao1</strain>
        <tissue evidence="3">Leaf</tissue>
    </source>
</reference>
<dbReference type="SUPFAM" id="SSF81383">
    <property type="entry name" value="F-box domain"/>
    <property type="match status" value="1"/>
</dbReference>
<proteinExistence type="predicted"/>
<dbReference type="InterPro" id="IPR050796">
    <property type="entry name" value="SCF_F-box_component"/>
</dbReference>
<dbReference type="Proteomes" id="UP000245207">
    <property type="component" value="Unassembled WGS sequence"/>
</dbReference>
<dbReference type="AlphaFoldDB" id="A0A2U1KB31"/>
<evidence type="ECO:0000313" key="4">
    <source>
        <dbReference type="Proteomes" id="UP000245207"/>
    </source>
</evidence>
<evidence type="ECO:0000313" key="3">
    <source>
        <dbReference type="EMBL" id="PWA33955.1"/>
    </source>
</evidence>
<dbReference type="EMBL" id="PKPP01024508">
    <property type="protein sequence ID" value="PWA33955.1"/>
    <property type="molecule type" value="Genomic_DNA"/>
</dbReference>
<protein>
    <submittedName>
        <fullName evidence="3">F-box domain-containing protein</fullName>
    </submittedName>
</protein>
<organism evidence="3 4">
    <name type="scientific">Artemisia annua</name>
    <name type="common">Sweet wormwood</name>
    <dbReference type="NCBI Taxonomy" id="35608"/>
    <lineage>
        <taxon>Eukaryota</taxon>
        <taxon>Viridiplantae</taxon>
        <taxon>Streptophyta</taxon>
        <taxon>Embryophyta</taxon>
        <taxon>Tracheophyta</taxon>
        <taxon>Spermatophyta</taxon>
        <taxon>Magnoliopsida</taxon>
        <taxon>eudicotyledons</taxon>
        <taxon>Gunneridae</taxon>
        <taxon>Pentapetalae</taxon>
        <taxon>asterids</taxon>
        <taxon>campanulids</taxon>
        <taxon>Asterales</taxon>
        <taxon>Asteraceae</taxon>
        <taxon>Asteroideae</taxon>
        <taxon>Anthemideae</taxon>
        <taxon>Artemisiinae</taxon>
        <taxon>Artemisia</taxon>
    </lineage>
</organism>
<evidence type="ECO:0000259" key="2">
    <source>
        <dbReference type="Pfam" id="PF00646"/>
    </source>
</evidence>
<dbReference type="OrthoDB" id="591557at2759"/>
<dbReference type="Gene3D" id="1.20.1280.50">
    <property type="match status" value="1"/>
</dbReference>
<feature type="signal peptide" evidence="1">
    <location>
        <begin position="1"/>
        <end position="19"/>
    </location>
</feature>
<comment type="caution">
    <text evidence="3">The sequence shown here is derived from an EMBL/GenBank/DDBJ whole genome shotgun (WGS) entry which is preliminary data.</text>
</comment>
<dbReference type="PANTHER" id="PTHR31672:SF13">
    <property type="entry name" value="F-BOX PROTEIN CPR30-LIKE"/>
    <property type="match status" value="1"/>
</dbReference>
<sequence length="303" mass="34535">MRFASYIALGLAVLKNVFTVLWNLTEKDTVTTELPSNIILMEILPRLPTKLLGRCLCVCKEWKSFLSTHKFAKMHHQYVSGYKLFQIEHTEFGQRPLTIRMINCEAPNVSLNTVHISSKYTEHLFSEFGVTTVSNYSSLPYNDYVLKTVYVVASFDGLVCLAAMLPQELAFWNPLTQCCIKKLSDNSCSPRFYKPSCTLRPLKFSPDNISSSSDVIGFYIDSSNDYKLLHMVSNDGVIADVLFVATERDFFRVSLNLVPNPFLYLQLPLVSGYFLGPKSLFCGFRSGWRSKMHYLFRCQVGKV</sequence>
<keyword evidence="1" id="KW-0732">Signal</keyword>